<keyword evidence="1" id="KW-1133">Transmembrane helix</keyword>
<dbReference type="KEGG" id="vg:80543484"/>
<name>A0A7S8BEN5_9VIRU</name>
<protein>
    <submittedName>
        <fullName evidence="2">Uncharacterized protein</fullName>
    </submittedName>
</protein>
<sequence>MESMSCDARVKAARLGGPCGRPDIGQGTNDCGNTEQKCNAKYGKDGSRWCADDTDGCCQRYAPPLANQFKCCTTLDPMDSETCGSLWCPHSDDCKGVLNDYCSQVANVTKPVCQLFCSKVENKALCDPTMRTYCAQQATKASPDPLCACLLADLDGVPAPSCFYAPCTSGGYQTLSHVNQASKCPSFCGTLIDCARLGTCKISGNDFRTYCCASNPELCAPSSDQTLFQKLWDWISASRTRQVGALLSTVAFVVLLIILVSNAIGFSEV</sequence>
<keyword evidence="1" id="KW-0472">Membrane</keyword>
<feature type="transmembrane region" description="Helical" evidence="1">
    <location>
        <begin position="243"/>
        <end position="264"/>
    </location>
</feature>
<organism evidence="2 3">
    <name type="scientific">Medusavirus stheno T3</name>
    <dbReference type="NCBI Taxonomy" id="3069717"/>
    <lineage>
        <taxon>Viruses</taxon>
        <taxon>Varidnaviria</taxon>
        <taxon>Bamfordvirae</taxon>
        <taxon>Nucleocytoviricota</taxon>
        <taxon>Megaviricetes</taxon>
        <taxon>Mamonoviridae</taxon>
        <taxon>Medusavirus</taxon>
        <taxon>Medusavirus sthenus</taxon>
    </lineage>
</organism>
<evidence type="ECO:0000313" key="2">
    <source>
        <dbReference type="EMBL" id="QPB44288.1"/>
    </source>
</evidence>
<dbReference type="Proteomes" id="UP001162098">
    <property type="component" value="Segment"/>
</dbReference>
<evidence type="ECO:0000313" key="3">
    <source>
        <dbReference type="Proteomes" id="UP001162098"/>
    </source>
</evidence>
<evidence type="ECO:0000256" key="1">
    <source>
        <dbReference type="SAM" id="Phobius"/>
    </source>
</evidence>
<proteinExistence type="predicted"/>
<accession>A0A7S8BEN5</accession>
<keyword evidence="3" id="KW-1185">Reference proteome</keyword>
<reference evidence="2 3" key="1">
    <citation type="submission" date="2020-09" db="EMBL/GenBank/DDBJ databases">
        <authorList>
            <person name="Zhang R."/>
            <person name="Garcia K."/>
            <person name="Ogata H."/>
        </authorList>
    </citation>
    <scope>NUCLEOTIDE SEQUENCE [LARGE SCALE GENOMIC DNA]</scope>
    <source>
        <strain evidence="3">stheno</strain>
    </source>
</reference>
<keyword evidence="1" id="KW-0812">Transmembrane</keyword>
<dbReference type="EMBL" id="MW018138">
    <property type="protein sequence ID" value="QPB44288.1"/>
    <property type="molecule type" value="Genomic_DNA"/>
</dbReference>